<proteinExistence type="predicted"/>
<name>A0A0H1BC52_9EURO</name>
<sequence length="83" mass="9359">MYPLLWRMIPERAQFPHMRLPHASWLIDITARIPPVLRGHAALPLEVIVMLGSEYGLFKSVRGERLREELIAGAGGDEVGWAV</sequence>
<evidence type="ECO:0000313" key="2">
    <source>
        <dbReference type="Proteomes" id="UP000053573"/>
    </source>
</evidence>
<dbReference type="AlphaFoldDB" id="A0A0H1BC52"/>
<reference evidence="2" key="1">
    <citation type="journal article" date="2015" name="PLoS Genet.">
        <title>The dynamic genome and transcriptome of the human fungal pathogen Blastomyces and close relative Emmonsia.</title>
        <authorList>
            <person name="Munoz J.F."/>
            <person name="Gauthier G.M."/>
            <person name="Desjardins C.A."/>
            <person name="Gallo J.E."/>
            <person name="Holder J."/>
            <person name="Sullivan T.D."/>
            <person name="Marty A.J."/>
            <person name="Carmen J.C."/>
            <person name="Chen Z."/>
            <person name="Ding L."/>
            <person name="Gujja S."/>
            <person name="Magrini V."/>
            <person name="Misas E."/>
            <person name="Mitreva M."/>
            <person name="Priest M."/>
            <person name="Saif S."/>
            <person name="Whiston E.A."/>
            <person name="Young S."/>
            <person name="Zeng Q."/>
            <person name="Goldman W.E."/>
            <person name="Mardis E.R."/>
            <person name="Taylor J.W."/>
            <person name="McEwen J.G."/>
            <person name="Clay O.K."/>
            <person name="Klein B.S."/>
            <person name="Cuomo C.A."/>
        </authorList>
    </citation>
    <scope>NUCLEOTIDE SEQUENCE [LARGE SCALE GENOMIC DNA]</scope>
    <source>
        <strain evidence="2">UAMH 139</strain>
    </source>
</reference>
<dbReference type="EMBL" id="LDEV01002490">
    <property type="protein sequence ID" value="KLJ08920.1"/>
    <property type="molecule type" value="Genomic_DNA"/>
</dbReference>
<comment type="caution">
    <text evidence="1">The sequence shown here is derived from an EMBL/GenBank/DDBJ whole genome shotgun (WGS) entry which is preliminary data.</text>
</comment>
<dbReference type="Proteomes" id="UP000053573">
    <property type="component" value="Unassembled WGS sequence"/>
</dbReference>
<keyword evidence="2" id="KW-1185">Reference proteome</keyword>
<organism evidence="1 2">
    <name type="scientific">Blastomyces silverae</name>
    <dbReference type="NCBI Taxonomy" id="2060906"/>
    <lineage>
        <taxon>Eukaryota</taxon>
        <taxon>Fungi</taxon>
        <taxon>Dikarya</taxon>
        <taxon>Ascomycota</taxon>
        <taxon>Pezizomycotina</taxon>
        <taxon>Eurotiomycetes</taxon>
        <taxon>Eurotiomycetidae</taxon>
        <taxon>Onygenales</taxon>
        <taxon>Ajellomycetaceae</taxon>
        <taxon>Blastomyces</taxon>
    </lineage>
</organism>
<protein>
    <submittedName>
        <fullName evidence="1">Uncharacterized protein</fullName>
    </submittedName>
</protein>
<evidence type="ECO:0000313" key="1">
    <source>
        <dbReference type="EMBL" id="KLJ08920.1"/>
    </source>
</evidence>
<accession>A0A0H1BC52</accession>
<dbReference type="OrthoDB" id="416217at2759"/>
<dbReference type="STRING" id="2060906.A0A0H1BC52"/>
<gene>
    <name evidence="1" type="ORF">EMPG_15652</name>
</gene>